<dbReference type="AlphaFoldDB" id="A0A1Y2HVF1"/>
<proteinExistence type="inferred from homology"/>
<dbReference type="InterPro" id="IPR006828">
    <property type="entry name" value="ASC_dom"/>
</dbReference>
<comment type="similarity">
    <text evidence="1">Belongs to the 5'-AMP-activated protein kinase beta subunit family.</text>
</comment>
<dbReference type="GO" id="GO:0019901">
    <property type="term" value="F:protein kinase binding"/>
    <property type="evidence" value="ECO:0007669"/>
    <property type="project" value="TreeGrafter"/>
</dbReference>
<dbReference type="InterPro" id="IPR014756">
    <property type="entry name" value="Ig_E-set"/>
</dbReference>
<feature type="non-terminal residue" evidence="4">
    <location>
        <position position="170"/>
    </location>
</feature>
<sequence length="170" mass="17445">FAVTLALAPGIYRFKFIVDDEWRCAPKLPTAQDEDGNLVNFVEVGATVPSPSRQTRSPLGHAQPLLPGGSHPASATSSGPAAVPEHVRSQPVPAFSSSVPTPSSSSARATPIPTSAAAAISSLAASSAGLSESPPDSLPVPPHVSLNHLYACSIKDGVMAVAVTGRYRKK</sequence>
<dbReference type="Gene3D" id="2.60.40.10">
    <property type="entry name" value="Immunoglobulins"/>
    <property type="match status" value="1"/>
</dbReference>
<dbReference type="STRING" id="765915.A0A1Y2HVF1"/>
<dbReference type="GO" id="GO:0031588">
    <property type="term" value="C:nucleotide-activated protein kinase complex"/>
    <property type="evidence" value="ECO:0007669"/>
    <property type="project" value="TreeGrafter"/>
</dbReference>
<dbReference type="PANTHER" id="PTHR10343:SF84">
    <property type="entry name" value="5'-AMP-ACTIVATED PROTEIN KINASE SUBUNIT BETA-1"/>
    <property type="match status" value="1"/>
</dbReference>
<dbReference type="Pfam" id="PF16561">
    <property type="entry name" value="AMPK1_CBM"/>
    <property type="match status" value="1"/>
</dbReference>
<feature type="non-terminal residue" evidence="4">
    <location>
        <position position="1"/>
    </location>
</feature>
<dbReference type="GO" id="GO:0005737">
    <property type="term" value="C:cytoplasm"/>
    <property type="evidence" value="ECO:0007669"/>
    <property type="project" value="TreeGrafter"/>
</dbReference>
<dbReference type="EMBL" id="MCFL01000008">
    <property type="protein sequence ID" value="ORZ38489.1"/>
    <property type="molecule type" value="Genomic_DNA"/>
</dbReference>
<dbReference type="Gene3D" id="6.20.250.60">
    <property type="match status" value="1"/>
</dbReference>
<evidence type="ECO:0000256" key="2">
    <source>
        <dbReference type="SAM" id="MobiDB-lite"/>
    </source>
</evidence>
<gene>
    <name evidence="4" type="ORF">BCR44DRAFT_1375328</name>
</gene>
<protein>
    <recommendedName>
        <fullName evidence="3">Association with the SNF1 complex (ASC) domain-containing protein</fullName>
    </recommendedName>
</protein>
<dbReference type="Pfam" id="PF04739">
    <property type="entry name" value="AMPKBI"/>
    <property type="match status" value="1"/>
</dbReference>
<evidence type="ECO:0000313" key="5">
    <source>
        <dbReference type="Proteomes" id="UP000193411"/>
    </source>
</evidence>
<feature type="domain" description="Association with the SNF1 complex (ASC)" evidence="3">
    <location>
        <begin position="88"/>
        <end position="170"/>
    </location>
</feature>
<dbReference type="PANTHER" id="PTHR10343">
    <property type="entry name" value="5'-AMP-ACTIVATED PROTEIN KINASE , BETA SUBUNIT"/>
    <property type="match status" value="1"/>
</dbReference>
<dbReference type="SUPFAM" id="SSF160219">
    <property type="entry name" value="AMPKBI-like"/>
    <property type="match status" value="1"/>
</dbReference>
<dbReference type="GO" id="GO:0005634">
    <property type="term" value="C:nucleus"/>
    <property type="evidence" value="ECO:0007669"/>
    <property type="project" value="TreeGrafter"/>
</dbReference>
<organism evidence="4 5">
    <name type="scientific">Catenaria anguillulae PL171</name>
    <dbReference type="NCBI Taxonomy" id="765915"/>
    <lineage>
        <taxon>Eukaryota</taxon>
        <taxon>Fungi</taxon>
        <taxon>Fungi incertae sedis</taxon>
        <taxon>Blastocladiomycota</taxon>
        <taxon>Blastocladiomycetes</taxon>
        <taxon>Blastocladiales</taxon>
        <taxon>Catenariaceae</taxon>
        <taxon>Catenaria</taxon>
    </lineage>
</organism>
<reference evidence="4 5" key="1">
    <citation type="submission" date="2016-07" db="EMBL/GenBank/DDBJ databases">
        <title>Pervasive Adenine N6-methylation of Active Genes in Fungi.</title>
        <authorList>
            <consortium name="DOE Joint Genome Institute"/>
            <person name="Mondo S.J."/>
            <person name="Dannebaum R.O."/>
            <person name="Kuo R.C."/>
            <person name="Labutti K."/>
            <person name="Haridas S."/>
            <person name="Kuo A."/>
            <person name="Salamov A."/>
            <person name="Ahrendt S.R."/>
            <person name="Lipzen A."/>
            <person name="Sullivan W."/>
            <person name="Andreopoulos W.B."/>
            <person name="Clum A."/>
            <person name="Lindquist E."/>
            <person name="Daum C."/>
            <person name="Ramamoorthy G.K."/>
            <person name="Gryganskyi A."/>
            <person name="Culley D."/>
            <person name="Magnuson J.K."/>
            <person name="James T.Y."/>
            <person name="O'Malley M.A."/>
            <person name="Stajich J.E."/>
            <person name="Spatafora J.W."/>
            <person name="Visel A."/>
            <person name="Grigoriev I.V."/>
        </authorList>
    </citation>
    <scope>NUCLEOTIDE SEQUENCE [LARGE SCALE GENOMIC DNA]</scope>
    <source>
        <strain evidence="4 5">PL171</strain>
    </source>
</reference>
<keyword evidence="5" id="KW-1185">Reference proteome</keyword>
<evidence type="ECO:0000256" key="1">
    <source>
        <dbReference type="ARBA" id="ARBA00010926"/>
    </source>
</evidence>
<feature type="region of interest" description="Disordered" evidence="2">
    <location>
        <begin position="48"/>
        <end position="110"/>
    </location>
</feature>
<dbReference type="InterPro" id="IPR037256">
    <property type="entry name" value="ASC_dom_sf"/>
</dbReference>
<dbReference type="InterPro" id="IPR050827">
    <property type="entry name" value="CRP1_MDG1_kinase"/>
</dbReference>
<dbReference type="GO" id="GO:0007165">
    <property type="term" value="P:signal transduction"/>
    <property type="evidence" value="ECO:0007669"/>
    <property type="project" value="TreeGrafter"/>
</dbReference>
<name>A0A1Y2HVF1_9FUNG</name>
<dbReference type="SMART" id="SM01010">
    <property type="entry name" value="AMPKBI"/>
    <property type="match status" value="1"/>
</dbReference>
<evidence type="ECO:0000259" key="3">
    <source>
        <dbReference type="SMART" id="SM01010"/>
    </source>
</evidence>
<dbReference type="CDD" id="cd02859">
    <property type="entry name" value="E_set_AMPKbeta_like_N"/>
    <property type="match status" value="1"/>
</dbReference>
<dbReference type="SUPFAM" id="SSF81296">
    <property type="entry name" value="E set domains"/>
    <property type="match status" value="1"/>
</dbReference>
<dbReference type="Proteomes" id="UP000193411">
    <property type="component" value="Unassembled WGS sequence"/>
</dbReference>
<accession>A0A1Y2HVF1</accession>
<feature type="compositionally biased region" description="Low complexity" evidence="2">
    <location>
        <begin position="91"/>
        <end position="110"/>
    </location>
</feature>
<dbReference type="InterPro" id="IPR013783">
    <property type="entry name" value="Ig-like_fold"/>
</dbReference>
<dbReference type="InterPro" id="IPR032640">
    <property type="entry name" value="AMPK1_CBM"/>
</dbReference>
<comment type="caution">
    <text evidence="4">The sequence shown here is derived from an EMBL/GenBank/DDBJ whole genome shotgun (WGS) entry which is preliminary data.</text>
</comment>
<evidence type="ECO:0000313" key="4">
    <source>
        <dbReference type="EMBL" id="ORZ38489.1"/>
    </source>
</evidence>
<dbReference type="OrthoDB" id="531008at2759"/>